<dbReference type="AlphaFoldDB" id="A0A1Q3ETW1"/>
<reference evidence="1 2" key="2">
    <citation type="submission" date="2017-02" db="EMBL/GenBank/DDBJ databases">
        <title>A genome survey and senescence transcriptome analysis in Lentinula edodes.</title>
        <authorList>
            <person name="Sakamoto Y."/>
            <person name="Nakade K."/>
            <person name="Sato S."/>
            <person name="Yoshida Y."/>
            <person name="Miyazaki K."/>
            <person name="Natsume S."/>
            <person name="Konno N."/>
        </authorList>
    </citation>
    <scope>NUCLEOTIDE SEQUENCE [LARGE SCALE GENOMIC DNA]</scope>
    <source>
        <strain evidence="1 2">NBRC 111202</strain>
    </source>
</reference>
<proteinExistence type="predicted"/>
<organism evidence="1 2">
    <name type="scientific">Lentinula edodes</name>
    <name type="common">Shiitake mushroom</name>
    <name type="synonym">Lentinus edodes</name>
    <dbReference type="NCBI Taxonomy" id="5353"/>
    <lineage>
        <taxon>Eukaryota</taxon>
        <taxon>Fungi</taxon>
        <taxon>Dikarya</taxon>
        <taxon>Basidiomycota</taxon>
        <taxon>Agaricomycotina</taxon>
        <taxon>Agaricomycetes</taxon>
        <taxon>Agaricomycetidae</taxon>
        <taxon>Agaricales</taxon>
        <taxon>Marasmiineae</taxon>
        <taxon>Omphalotaceae</taxon>
        <taxon>Lentinula</taxon>
    </lineage>
</organism>
<evidence type="ECO:0000313" key="1">
    <source>
        <dbReference type="EMBL" id="GAW10629.1"/>
    </source>
</evidence>
<evidence type="ECO:0000313" key="2">
    <source>
        <dbReference type="Proteomes" id="UP000188533"/>
    </source>
</evidence>
<keyword evidence="2" id="KW-1185">Reference proteome</keyword>
<gene>
    <name evidence="1" type="ORF">LENED_012917</name>
</gene>
<reference evidence="1 2" key="1">
    <citation type="submission" date="2016-08" db="EMBL/GenBank/DDBJ databases">
        <authorList>
            <consortium name="Lentinula edodes genome sequencing consortium"/>
            <person name="Sakamoto Y."/>
            <person name="Nakade K."/>
            <person name="Sato S."/>
            <person name="Yoshida Y."/>
            <person name="Miyazaki K."/>
            <person name="Natsume S."/>
            <person name="Konno N."/>
        </authorList>
    </citation>
    <scope>NUCLEOTIDE SEQUENCE [LARGE SCALE GENOMIC DNA]</scope>
    <source>
        <strain evidence="1 2">NBRC 111202</strain>
    </source>
</reference>
<sequence>MQSGKMFPGRVESLASLKGPVLEVEFLRPVLYTKHTLFASSRLPTLSSVTMKFFTILSALLIAVVSVNAVAPDADSACRCPKNCSHKNGSSCKFYKDGNVLDGSCEPSLG</sequence>
<protein>
    <submittedName>
        <fullName evidence="1">Uncharacterized protein</fullName>
    </submittedName>
</protein>
<comment type="caution">
    <text evidence="1">The sequence shown here is derived from an EMBL/GenBank/DDBJ whole genome shotgun (WGS) entry which is preliminary data.</text>
</comment>
<name>A0A1Q3ETW1_LENED</name>
<dbReference type="EMBL" id="BDGU01001940">
    <property type="protein sequence ID" value="GAW10629.1"/>
    <property type="molecule type" value="Genomic_DNA"/>
</dbReference>
<accession>A0A1Q3ETW1</accession>
<dbReference type="Proteomes" id="UP000188533">
    <property type="component" value="Unassembled WGS sequence"/>
</dbReference>